<evidence type="ECO:0000256" key="3">
    <source>
        <dbReference type="SAM" id="MobiDB-lite"/>
    </source>
</evidence>
<keyword evidence="1" id="KW-0547">Nucleotide-binding</keyword>
<dbReference type="InterPro" id="IPR011009">
    <property type="entry name" value="Kinase-like_dom_sf"/>
</dbReference>
<keyword evidence="2" id="KW-0067">ATP-binding</keyword>
<reference evidence="5" key="1">
    <citation type="journal article" date="2019" name="bioRxiv">
        <title>The Genome of the Zebra Mussel, Dreissena polymorpha: A Resource for Invasive Species Research.</title>
        <authorList>
            <person name="McCartney M.A."/>
            <person name="Auch B."/>
            <person name="Kono T."/>
            <person name="Mallez S."/>
            <person name="Zhang Y."/>
            <person name="Obille A."/>
            <person name="Becker A."/>
            <person name="Abrahante J.E."/>
            <person name="Garbe J."/>
            <person name="Badalamenti J.P."/>
            <person name="Herman A."/>
            <person name="Mangelson H."/>
            <person name="Liachko I."/>
            <person name="Sullivan S."/>
            <person name="Sone E.D."/>
            <person name="Koren S."/>
            <person name="Silverstein K.A.T."/>
            <person name="Beckman K.B."/>
            <person name="Gohl D.M."/>
        </authorList>
    </citation>
    <scope>NUCLEOTIDE SEQUENCE</scope>
    <source>
        <strain evidence="5">Duluth1</strain>
        <tissue evidence="5">Whole animal</tissue>
    </source>
</reference>
<dbReference type="Proteomes" id="UP000828390">
    <property type="component" value="Unassembled WGS sequence"/>
</dbReference>
<evidence type="ECO:0000313" key="6">
    <source>
        <dbReference type="Proteomes" id="UP000828390"/>
    </source>
</evidence>
<dbReference type="GO" id="GO:0005886">
    <property type="term" value="C:plasma membrane"/>
    <property type="evidence" value="ECO:0007669"/>
    <property type="project" value="TreeGrafter"/>
</dbReference>
<feature type="non-terminal residue" evidence="5">
    <location>
        <position position="845"/>
    </location>
</feature>
<dbReference type="Gene3D" id="1.10.510.10">
    <property type="entry name" value="Transferase(Phosphotransferase) domain 1"/>
    <property type="match status" value="1"/>
</dbReference>
<dbReference type="InterPro" id="IPR008271">
    <property type="entry name" value="Ser/Thr_kinase_AS"/>
</dbReference>
<sequence length="845" mass="96714">METNETPELPAATRSPPEPPAATRPPPAENPLSSLDRSVVVVKTIQKDLHDGRLIELNSIMIEQLKRISKTDDKLKGGFGRVYISNERAPGFKIRVVLKEIELQAGNLSQTQKLGSVTNEKIASRLMHFGIVPLLAFHDDHLNRKYYFVSPYLENGDLYEAIAADRDREEKDIQLPWKTRIKIMYQIACAIDFMHTGNTFRRTVVHMDIKSKNIVLDTFYNARLIDFGLAREFKEDGATSIITILLELITGLHASTRVEGLELRQWHKDLIVHSQQDSVWNKNAAVKKLAEIAAECVASVTIETSIKSEQFRNILKTICRKHSAPEWETKGGDTLCEICLVNEVMKERFDGHDLNLPVQAACTRRIRICCSCMRNSYINPVKCHTCGETIQPFINANWGAILIAGYDEKAGEVLQDDIKKFKEVITSKVLPAMCINPQNVIILVENMDDIKADEKLDKAFDDLSEKEIQTLLFVYSGHHDEISGFQLSPNVYYHLDKVSKRLNKWNEEKPLFGKVVAFLDCCYPQQLNLNNSLKLIQFNATSPTTTADLDKEKGSPFLMYVMQAFTARANGKDCRHEGCKCCEHIVGNFITLHDLWEYLNEHVKIGQLEFKTPYMNAANIDLKDTILAYNYDFEVKFEFTLQWLDLAPWKLYVLPMDFIDFKHLKLKIAKDILRHVYAINPGDCDALSKFAEIISLEINTGPRTTHVQEIDKVELLLLAWNSKRQLRCLARLLPNVNVDKPVGRCFKNVPDILAVHQDILQKYNITEHQLTLPNLRQYKQLLEKKIKAARQYADYMFVVDMLINHATTQLQNARLEISFFDLATDLKLVHVNLVKTHDDQEVAMQ</sequence>
<dbReference type="EMBL" id="JAIWYP010000001">
    <property type="protein sequence ID" value="KAH3890426.1"/>
    <property type="molecule type" value="Genomic_DNA"/>
</dbReference>
<gene>
    <name evidence="5" type="ORF">DPMN_014507</name>
</gene>
<dbReference type="InterPro" id="IPR000719">
    <property type="entry name" value="Prot_kinase_dom"/>
</dbReference>
<feature type="domain" description="Protein kinase" evidence="4">
    <location>
        <begin position="68"/>
        <end position="394"/>
    </location>
</feature>
<dbReference type="Pfam" id="PF00069">
    <property type="entry name" value="Pkinase"/>
    <property type="match status" value="1"/>
</dbReference>
<evidence type="ECO:0000256" key="2">
    <source>
        <dbReference type="ARBA" id="ARBA00022840"/>
    </source>
</evidence>
<dbReference type="AlphaFoldDB" id="A0A9D4N9S0"/>
<keyword evidence="6" id="KW-1185">Reference proteome</keyword>
<dbReference type="PANTHER" id="PTHR27001:SF931">
    <property type="entry name" value="OS11G0664100 PROTEIN"/>
    <property type="match status" value="1"/>
</dbReference>
<dbReference type="PROSITE" id="PS50011">
    <property type="entry name" value="PROTEIN_KINASE_DOM"/>
    <property type="match status" value="1"/>
</dbReference>
<dbReference type="SUPFAM" id="SSF56112">
    <property type="entry name" value="Protein kinase-like (PK-like)"/>
    <property type="match status" value="1"/>
</dbReference>
<protein>
    <recommendedName>
        <fullName evidence="4">Protein kinase domain-containing protein</fullName>
    </recommendedName>
</protein>
<proteinExistence type="predicted"/>
<evidence type="ECO:0000256" key="1">
    <source>
        <dbReference type="ARBA" id="ARBA00022741"/>
    </source>
</evidence>
<organism evidence="5 6">
    <name type="scientific">Dreissena polymorpha</name>
    <name type="common">Zebra mussel</name>
    <name type="synonym">Mytilus polymorpha</name>
    <dbReference type="NCBI Taxonomy" id="45954"/>
    <lineage>
        <taxon>Eukaryota</taxon>
        <taxon>Metazoa</taxon>
        <taxon>Spiralia</taxon>
        <taxon>Lophotrochozoa</taxon>
        <taxon>Mollusca</taxon>
        <taxon>Bivalvia</taxon>
        <taxon>Autobranchia</taxon>
        <taxon>Heteroconchia</taxon>
        <taxon>Euheterodonta</taxon>
        <taxon>Imparidentia</taxon>
        <taxon>Neoheterodontei</taxon>
        <taxon>Myida</taxon>
        <taxon>Dreissenoidea</taxon>
        <taxon>Dreissenidae</taxon>
        <taxon>Dreissena</taxon>
    </lineage>
</organism>
<reference evidence="5" key="2">
    <citation type="submission" date="2020-11" db="EMBL/GenBank/DDBJ databases">
        <authorList>
            <person name="McCartney M.A."/>
            <person name="Auch B."/>
            <person name="Kono T."/>
            <person name="Mallez S."/>
            <person name="Becker A."/>
            <person name="Gohl D.M."/>
            <person name="Silverstein K.A.T."/>
            <person name="Koren S."/>
            <person name="Bechman K.B."/>
            <person name="Herman A."/>
            <person name="Abrahante J.E."/>
            <person name="Garbe J."/>
        </authorList>
    </citation>
    <scope>NUCLEOTIDE SEQUENCE</scope>
    <source>
        <strain evidence="5">Duluth1</strain>
        <tissue evidence="5">Whole animal</tissue>
    </source>
</reference>
<evidence type="ECO:0000313" key="5">
    <source>
        <dbReference type="EMBL" id="KAH3890426.1"/>
    </source>
</evidence>
<name>A0A9D4N9S0_DREPO</name>
<accession>A0A9D4N9S0</accession>
<feature type="compositionally biased region" description="Pro residues" evidence="3">
    <location>
        <begin position="16"/>
        <end position="29"/>
    </location>
</feature>
<dbReference type="GO" id="GO:0005524">
    <property type="term" value="F:ATP binding"/>
    <property type="evidence" value="ECO:0007669"/>
    <property type="project" value="UniProtKB-KW"/>
</dbReference>
<evidence type="ECO:0000259" key="4">
    <source>
        <dbReference type="PROSITE" id="PS50011"/>
    </source>
</evidence>
<feature type="region of interest" description="Disordered" evidence="3">
    <location>
        <begin position="1"/>
        <end position="35"/>
    </location>
</feature>
<dbReference type="PROSITE" id="PS00108">
    <property type="entry name" value="PROTEIN_KINASE_ST"/>
    <property type="match status" value="1"/>
</dbReference>
<dbReference type="PANTHER" id="PTHR27001">
    <property type="entry name" value="OS01G0253100 PROTEIN"/>
    <property type="match status" value="1"/>
</dbReference>
<comment type="caution">
    <text evidence="5">The sequence shown here is derived from an EMBL/GenBank/DDBJ whole genome shotgun (WGS) entry which is preliminary data.</text>
</comment>
<dbReference type="SMART" id="SM00220">
    <property type="entry name" value="S_TKc"/>
    <property type="match status" value="1"/>
</dbReference>
<dbReference type="GO" id="GO:0004672">
    <property type="term" value="F:protein kinase activity"/>
    <property type="evidence" value="ECO:0007669"/>
    <property type="project" value="InterPro"/>
</dbReference>